<evidence type="ECO:0000256" key="7">
    <source>
        <dbReference type="RuleBase" id="RU003435"/>
    </source>
</evidence>
<comment type="similarity">
    <text evidence="1 7">Belongs to the peptidase M3 family.</text>
</comment>
<reference evidence="10" key="1">
    <citation type="journal article" date="2006" name="PLoS Biol.">
        <title>Macronuclear genome sequence of the ciliate Tetrahymena thermophila, a model eukaryote.</title>
        <authorList>
            <person name="Eisen J.A."/>
            <person name="Coyne R.S."/>
            <person name="Wu M."/>
            <person name="Wu D."/>
            <person name="Thiagarajan M."/>
            <person name="Wortman J.R."/>
            <person name="Badger J.H."/>
            <person name="Ren Q."/>
            <person name="Amedeo P."/>
            <person name="Jones K.M."/>
            <person name="Tallon L.J."/>
            <person name="Delcher A.L."/>
            <person name="Salzberg S.L."/>
            <person name="Silva J.C."/>
            <person name="Haas B.J."/>
            <person name="Majoros W.H."/>
            <person name="Farzad M."/>
            <person name="Carlton J.M."/>
            <person name="Smith R.K. Jr."/>
            <person name="Garg J."/>
            <person name="Pearlman R.E."/>
            <person name="Karrer K.M."/>
            <person name="Sun L."/>
            <person name="Manning G."/>
            <person name="Elde N.C."/>
            <person name="Turkewitz A.P."/>
            <person name="Asai D.J."/>
            <person name="Wilkes D.E."/>
            <person name="Wang Y."/>
            <person name="Cai H."/>
            <person name="Collins K."/>
            <person name="Stewart B.A."/>
            <person name="Lee S.R."/>
            <person name="Wilamowska K."/>
            <person name="Weinberg Z."/>
            <person name="Ruzzo W.L."/>
            <person name="Wloga D."/>
            <person name="Gaertig J."/>
            <person name="Frankel J."/>
            <person name="Tsao C.-C."/>
            <person name="Gorovsky M.A."/>
            <person name="Keeling P.J."/>
            <person name="Waller R.F."/>
            <person name="Patron N.J."/>
            <person name="Cherry J.M."/>
            <person name="Stover N.A."/>
            <person name="Krieger C.J."/>
            <person name="del Toro C."/>
            <person name="Ryder H.F."/>
            <person name="Williamson S.C."/>
            <person name="Barbeau R.A."/>
            <person name="Hamilton E.P."/>
            <person name="Orias E."/>
        </authorList>
    </citation>
    <scope>NUCLEOTIDE SEQUENCE [LARGE SCALE GENOMIC DNA]</scope>
    <source>
        <strain evidence="10">SB210</strain>
    </source>
</reference>
<dbReference type="InterPro" id="IPR024077">
    <property type="entry name" value="Neurolysin/TOP_dom2"/>
</dbReference>
<sequence length="734" mass="86671">MKLLAKNNNVLNQVPIKLKLFKSSNLVKQKLTILNEISNDLCQIIDTSNILYYSKMYSQQKTIFKEIIEKIQHQFNYLNSDTQIYNQSLYMYYLEGQDYLDLDINDNQSPLGKQLVQKLQNQMKNGEKVNNLDDQDVQFLKMLINDYELRYFINKTENERERLQGLLMIEQLILQQLRASQAKNKKVLQIKREKTYSFEIFPDFYMGYFSSMNRSTDMISLDLPSQIQAQLLKLCSDPKLRSQIFNDFLETNKSNETLLNQLMEVRLQFANQLGFEDFQHYSLALNSKFFHFTRNTSLKQMLNSVNQQKQGFNIKDNSNNLNNDLINQTRDIKIIIQRILNASVERCHKRLETLLSDPLLYKSLQEKAKIKNTSEQQQCQLEYQDFLYLRQNILGTPSNNFTLTWQQAFNLLNQVSQRFLNVEFKECQAPKNHFFNRVCDNSKEELSNLSEVHSSDAFKQSGTQDQQQKNTQVDEKNIKCFELFLKEKNGNQKLKGVVFLDFNAYEDAKTCFSSGYCEINKYVQLPCLLVRMNFKVLDNKTEMTFDNFQTFMHEIGHSLHSVLNHHRYQLYANNFKIDYAEICAKVFENLIFLLPQNAAPKSSATSKEEQQKPDLSTEFIFQKPFQQYIEIFRIVSQLEQIYQAKLDLFLHEKHPENSITLKEFSSLIQKNIFKNLIPNNDNYWFCNLSHLEEYSGLYFSYAVGEEVFNELQDRNDSLQDQQQFIQNLFTSAHQ</sequence>
<dbReference type="RefSeq" id="XP_001021735.2">
    <property type="nucleotide sequence ID" value="XM_001021735.2"/>
</dbReference>
<keyword evidence="6 7" id="KW-0482">Metalloprotease</keyword>
<dbReference type="KEGG" id="tet:TTHERM_00152030"/>
<dbReference type="STRING" id="312017.I7LWE7"/>
<dbReference type="PANTHER" id="PTHR11804">
    <property type="entry name" value="PROTEASE M3 THIMET OLIGOPEPTIDASE-RELATED"/>
    <property type="match status" value="1"/>
</dbReference>
<evidence type="ECO:0000256" key="1">
    <source>
        <dbReference type="ARBA" id="ARBA00006040"/>
    </source>
</evidence>
<evidence type="ECO:0000256" key="3">
    <source>
        <dbReference type="ARBA" id="ARBA00022723"/>
    </source>
</evidence>
<dbReference type="InParanoid" id="I7LWE7"/>
<keyword evidence="5 7" id="KW-0862">Zinc</keyword>
<name>I7LWE7_TETTS</name>
<dbReference type="GO" id="GO:0006518">
    <property type="term" value="P:peptide metabolic process"/>
    <property type="evidence" value="ECO:0007669"/>
    <property type="project" value="TreeGrafter"/>
</dbReference>
<evidence type="ECO:0000256" key="2">
    <source>
        <dbReference type="ARBA" id="ARBA00022670"/>
    </source>
</evidence>
<feature type="domain" description="Peptidase M3A/M3B catalytic" evidence="8">
    <location>
        <begin position="358"/>
        <end position="702"/>
    </location>
</feature>
<organism evidence="9 10">
    <name type="scientific">Tetrahymena thermophila (strain SB210)</name>
    <dbReference type="NCBI Taxonomy" id="312017"/>
    <lineage>
        <taxon>Eukaryota</taxon>
        <taxon>Sar</taxon>
        <taxon>Alveolata</taxon>
        <taxon>Ciliophora</taxon>
        <taxon>Intramacronucleata</taxon>
        <taxon>Oligohymenophorea</taxon>
        <taxon>Hymenostomatida</taxon>
        <taxon>Tetrahymenina</taxon>
        <taxon>Tetrahymenidae</taxon>
        <taxon>Tetrahymena</taxon>
    </lineage>
</organism>
<dbReference type="GO" id="GO:0006508">
    <property type="term" value="P:proteolysis"/>
    <property type="evidence" value="ECO:0007669"/>
    <property type="project" value="UniProtKB-KW"/>
</dbReference>
<keyword evidence="4 7" id="KW-0378">Hydrolase</keyword>
<evidence type="ECO:0000256" key="6">
    <source>
        <dbReference type="ARBA" id="ARBA00023049"/>
    </source>
</evidence>
<dbReference type="Pfam" id="PF01432">
    <property type="entry name" value="Peptidase_M3"/>
    <property type="match status" value="1"/>
</dbReference>
<accession>I7LWE7</accession>
<dbReference type="PANTHER" id="PTHR11804:SF84">
    <property type="entry name" value="SACCHAROLYSIN"/>
    <property type="match status" value="1"/>
</dbReference>
<dbReference type="GO" id="GO:0004222">
    <property type="term" value="F:metalloendopeptidase activity"/>
    <property type="evidence" value="ECO:0007669"/>
    <property type="project" value="InterPro"/>
</dbReference>
<dbReference type="InterPro" id="IPR001567">
    <property type="entry name" value="Pept_M3A_M3B_dom"/>
</dbReference>
<dbReference type="Proteomes" id="UP000009168">
    <property type="component" value="Unassembled WGS sequence"/>
</dbReference>
<evidence type="ECO:0000313" key="9">
    <source>
        <dbReference type="EMBL" id="EAS01489.2"/>
    </source>
</evidence>
<dbReference type="InterPro" id="IPR024079">
    <property type="entry name" value="MetalloPept_cat_dom_sf"/>
</dbReference>
<dbReference type="AlphaFoldDB" id="I7LWE7"/>
<dbReference type="Gene3D" id="3.40.390.10">
    <property type="entry name" value="Collagenase (Catalytic Domain)"/>
    <property type="match status" value="1"/>
</dbReference>
<evidence type="ECO:0000259" key="8">
    <source>
        <dbReference type="Pfam" id="PF01432"/>
    </source>
</evidence>
<evidence type="ECO:0000256" key="5">
    <source>
        <dbReference type="ARBA" id="ARBA00022833"/>
    </source>
</evidence>
<gene>
    <name evidence="9" type="ORF">TTHERM_00152030</name>
</gene>
<dbReference type="GeneID" id="7828826"/>
<keyword evidence="3 7" id="KW-0479">Metal-binding</keyword>
<protein>
    <submittedName>
        <fullName evidence="9">Peptidase family M3 protein</fullName>
    </submittedName>
</protein>
<comment type="cofactor">
    <cofactor evidence="7">
        <name>Zn(2+)</name>
        <dbReference type="ChEBI" id="CHEBI:29105"/>
    </cofactor>
    <text evidence="7">Binds 1 zinc ion.</text>
</comment>
<evidence type="ECO:0000313" key="10">
    <source>
        <dbReference type="Proteomes" id="UP000009168"/>
    </source>
</evidence>
<dbReference type="InterPro" id="IPR045090">
    <property type="entry name" value="Pept_M3A_M3B"/>
</dbReference>
<dbReference type="SUPFAM" id="SSF55486">
    <property type="entry name" value="Metalloproteases ('zincins'), catalytic domain"/>
    <property type="match status" value="1"/>
</dbReference>
<dbReference type="GO" id="GO:0046872">
    <property type="term" value="F:metal ion binding"/>
    <property type="evidence" value="ECO:0007669"/>
    <property type="project" value="UniProtKB-UniRule"/>
</dbReference>
<proteinExistence type="inferred from homology"/>
<dbReference type="OrthoDB" id="17530at2759"/>
<dbReference type="EMBL" id="GG662603">
    <property type="protein sequence ID" value="EAS01489.2"/>
    <property type="molecule type" value="Genomic_DNA"/>
</dbReference>
<keyword evidence="2 7" id="KW-0645">Protease</keyword>
<keyword evidence="10" id="KW-1185">Reference proteome</keyword>
<dbReference type="Gene3D" id="1.10.1370.10">
    <property type="entry name" value="Neurolysin, domain 3"/>
    <property type="match status" value="1"/>
</dbReference>
<evidence type="ECO:0000256" key="4">
    <source>
        <dbReference type="ARBA" id="ARBA00022801"/>
    </source>
</evidence>